<dbReference type="OrthoDB" id="1055148at2759"/>
<keyword evidence="6" id="KW-0408">Iron</keyword>
<protein>
    <submittedName>
        <fullName evidence="9">Cytochrome P450 2C21</fullName>
    </submittedName>
</protein>
<dbReference type="GO" id="GO:0006082">
    <property type="term" value="P:organic acid metabolic process"/>
    <property type="evidence" value="ECO:0007669"/>
    <property type="project" value="TreeGrafter"/>
</dbReference>
<dbReference type="GO" id="GO:0020037">
    <property type="term" value="F:heme binding"/>
    <property type="evidence" value="ECO:0007669"/>
    <property type="project" value="InterPro"/>
</dbReference>
<dbReference type="PANTHER" id="PTHR24300:SF376">
    <property type="entry name" value="CYTOCHROME P450 15A1"/>
    <property type="match status" value="1"/>
</dbReference>
<evidence type="ECO:0000256" key="4">
    <source>
        <dbReference type="ARBA" id="ARBA00022723"/>
    </source>
</evidence>
<evidence type="ECO:0000256" key="1">
    <source>
        <dbReference type="ARBA" id="ARBA00001971"/>
    </source>
</evidence>
<feature type="chain" id="PRO_5012285189" evidence="8">
    <location>
        <begin position="21"/>
        <end position="722"/>
    </location>
</feature>
<dbReference type="InterPro" id="IPR036396">
    <property type="entry name" value="Cyt_P450_sf"/>
</dbReference>
<dbReference type="InterPro" id="IPR050182">
    <property type="entry name" value="Cytochrome_P450_fam2"/>
</dbReference>
<dbReference type="InterPro" id="IPR002401">
    <property type="entry name" value="Cyt_P450_E_grp-I"/>
</dbReference>
<keyword evidence="3" id="KW-0349">Heme</keyword>
<dbReference type="PANTHER" id="PTHR24300">
    <property type="entry name" value="CYTOCHROME P450 508A4-RELATED"/>
    <property type="match status" value="1"/>
</dbReference>
<comment type="cofactor">
    <cofactor evidence="1">
        <name>heme</name>
        <dbReference type="ChEBI" id="CHEBI:30413"/>
    </cofactor>
</comment>
<dbReference type="GO" id="GO:0008395">
    <property type="term" value="F:steroid hydroxylase activity"/>
    <property type="evidence" value="ECO:0007669"/>
    <property type="project" value="TreeGrafter"/>
</dbReference>
<dbReference type="PRINTS" id="PR00463">
    <property type="entry name" value="EP450I"/>
</dbReference>
<evidence type="ECO:0000313" key="9">
    <source>
        <dbReference type="EMBL" id="OXA45132.1"/>
    </source>
</evidence>
<dbReference type="InterPro" id="IPR001128">
    <property type="entry name" value="Cyt_P450"/>
</dbReference>
<dbReference type="Pfam" id="PF00067">
    <property type="entry name" value="p450"/>
    <property type="match status" value="2"/>
</dbReference>
<proteinExistence type="inferred from homology"/>
<dbReference type="STRING" id="158441.A0A226DHW0"/>
<evidence type="ECO:0000313" key="10">
    <source>
        <dbReference type="Proteomes" id="UP000198287"/>
    </source>
</evidence>
<evidence type="ECO:0000256" key="2">
    <source>
        <dbReference type="ARBA" id="ARBA00010617"/>
    </source>
</evidence>
<evidence type="ECO:0000256" key="8">
    <source>
        <dbReference type="SAM" id="SignalP"/>
    </source>
</evidence>
<evidence type="ECO:0000256" key="6">
    <source>
        <dbReference type="ARBA" id="ARBA00023004"/>
    </source>
</evidence>
<accession>A0A226DHW0</accession>
<keyword evidence="10" id="KW-1185">Reference proteome</keyword>
<dbReference type="SUPFAM" id="SSF48264">
    <property type="entry name" value="Cytochrome P450"/>
    <property type="match status" value="2"/>
</dbReference>
<evidence type="ECO:0000256" key="7">
    <source>
        <dbReference type="ARBA" id="ARBA00023033"/>
    </source>
</evidence>
<organism evidence="9 10">
    <name type="scientific">Folsomia candida</name>
    <name type="common">Springtail</name>
    <dbReference type="NCBI Taxonomy" id="158441"/>
    <lineage>
        <taxon>Eukaryota</taxon>
        <taxon>Metazoa</taxon>
        <taxon>Ecdysozoa</taxon>
        <taxon>Arthropoda</taxon>
        <taxon>Hexapoda</taxon>
        <taxon>Collembola</taxon>
        <taxon>Entomobryomorpha</taxon>
        <taxon>Isotomoidea</taxon>
        <taxon>Isotomidae</taxon>
        <taxon>Proisotominae</taxon>
        <taxon>Folsomia</taxon>
    </lineage>
</organism>
<evidence type="ECO:0000256" key="3">
    <source>
        <dbReference type="ARBA" id="ARBA00022617"/>
    </source>
</evidence>
<reference evidence="9 10" key="1">
    <citation type="submission" date="2015-12" db="EMBL/GenBank/DDBJ databases">
        <title>The genome of Folsomia candida.</title>
        <authorList>
            <person name="Faddeeva A."/>
            <person name="Derks M.F."/>
            <person name="Anvar Y."/>
            <person name="Smit S."/>
            <person name="Van Straalen N."/>
            <person name="Roelofs D."/>
        </authorList>
    </citation>
    <scope>NUCLEOTIDE SEQUENCE [LARGE SCALE GENOMIC DNA]</scope>
    <source>
        <strain evidence="9 10">VU population</strain>
        <tissue evidence="9">Whole body</tissue>
    </source>
</reference>
<sequence length="722" mass="81873">MLDFALLGVCLAMLAYYLLAKDHHSDGPPGPRGLPIFGNLIDLVRASDNITKTLGVLGEKYGEIFSVKMGFKRTEAMQTVLTNEATLARDNSGMYSDWSFHKNLGIITSHGSVWSKTRNWTFKMLREFGFGKSLAMEGYIQIALDLLFAKIDDKLGTEVNVDYFFHQPILTTMWLMIVGRISEDDKAHLTLISETTERFIKSSVLGPSLVNAFPFLRFVFPNWLGHKVQMDFFRTCTSIGKKLFDEMGQKLKASPLTSQPANLLEAFVQNCGKDDEIFNCKNFQVVFQDLLMSSSDSSSSFLESVVLYFIAFPDIQEKIYKEILDVAPNGKVINFEDRKRMPYTQAFILETHRNARTAQNLGPRRVLWDFLYKNYKIKKADTMLEFALLGLCLAVLAYYLFGKHCHSDEPPGPRGLPILGNLIDLARASDNMVNTLGVLGEKYGEIFSIRMGFKKTEAMQTVLSNEATFARDNTGMFADRSFHRNLGIATSHGSVWTKTRNWTFKTLREFGFGKSLAMEGYIQVASDLLFAKIDEKQGTEVNVDYFFHQPIQTTVWLMIVGRLSENDKGHLKLISEKAERFIKSGVIGPSLVNAFPFLRFVFPNWLGHKVQTDFFQTCNSIGKRLFDEMGQELKASPITHQPASLLEAFVQNCGKDDEIFNCENFQVAFQDLLLTSSDSTSSFLESAVLYLITFPEVQEKIYQEILDIAPNGRVINFEDRKR</sequence>
<dbReference type="Gene3D" id="1.10.630.10">
    <property type="entry name" value="Cytochrome P450"/>
    <property type="match status" value="2"/>
</dbReference>
<comment type="caution">
    <text evidence="9">The sequence shown here is derived from an EMBL/GenBank/DDBJ whole genome shotgun (WGS) entry which is preliminary data.</text>
</comment>
<name>A0A226DHW0_FOLCA</name>
<evidence type="ECO:0000256" key="5">
    <source>
        <dbReference type="ARBA" id="ARBA00023002"/>
    </source>
</evidence>
<gene>
    <name evidence="9" type="ORF">Fcan01_19835</name>
</gene>
<dbReference type="AlphaFoldDB" id="A0A226DHW0"/>
<feature type="signal peptide" evidence="8">
    <location>
        <begin position="1"/>
        <end position="20"/>
    </location>
</feature>
<dbReference type="GO" id="GO:0005737">
    <property type="term" value="C:cytoplasm"/>
    <property type="evidence" value="ECO:0007669"/>
    <property type="project" value="TreeGrafter"/>
</dbReference>
<dbReference type="EMBL" id="LNIX01000018">
    <property type="protein sequence ID" value="OXA45132.1"/>
    <property type="molecule type" value="Genomic_DNA"/>
</dbReference>
<keyword evidence="5" id="KW-0560">Oxidoreductase</keyword>
<keyword evidence="4" id="KW-0479">Metal-binding</keyword>
<keyword evidence="8" id="KW-0732">Signal</keyword>
<keyword evidence="7" id="KW-0503">Monooxygenase</keyword>
<dbReference type="GO" id="GO:0016712">
    <property type="term" value="F:oxidoreductase activity, acting on paired donors, with incorporation or reduction of molecular oxygen, reduced flavin or flavoprotein as one donor, and incorporation of one atom of oxygen"/>
    <property type="evidence" value="ECO:0007669"/>
    <property type="project" value="TreeGrafter"/>
</dbReference>
<dbReference type="GO" id="GO:0006805">
    <property type="term" value="P:xenobiotic metabolic process"/>
    <property type="evidence" value="ECO:0007669"/>
    <property type="project" value="TreeGrafter"/>
</dbReference>
<dbReference type="Proteomes" id="UP000198287">
    <property type="component" value="Unassembled WGS sequence"/>
</dbReference>
<comment type="similarity">
    <text evidence="2">Belongs to the cytochrome P450 family.</text>
</comment>
<dbReference type="GO" id="GO:0005506">
    <property type="term" value="F:iron ion binding"/>
    <property type="evidence" value="ECO:0007669"/>
    <property type="project" value="InterPro"/>
</dbReference>
<dbReference type="OMA" id="FANRPXT"/>